<feature type="transmembrane region" description="Helical" evidence="6">
    <location>
        <begin position="43"/>
        <end position="71"/>
    </location>
</feature>
<organism evidence="7 8">
    <name type="scientific">Caldibacillus debilis</name>
    <dbReference type="NCBI Taxonomy" id="301148"/>
    <lineage>
        <taxon>Bacteria</taxon>
        <taxon>Bacillati</taxon>
        <taxon>Bacillota</taxon>
        <taxon>Bacilli</taxon>
        <taxon>Bacillales</taxon>
        <taxon>Bacillaceae</taxon>
        <taxon>Caldibacillus</taxon>
    </lineage>
</organism>
<evidence type="ECO:0000256" key="3">
    <source>
        <dbReference type="ARBA" id="ARBA00022692"/>
    </source>
</evidence>
<dbReference type="STRING" id="301148.B4135_0697"/>
<evidence type="ECO:0000256" key="2">
    <source>
        <dbReference type="ARBA" id="ARBA00022475"/>
    </source>
</evidence>
<dbReference type="RefSeq" id="WP_061568648.1">
    <property type="nucleotide sequence ID" value="NZ_LQYT01000037.1"/>
</dbReference>
<feature type="transmembrane region" description="Helical" evidence="6">
    <location>
        <begin position="147"/>
        <end position="169"/>
    </location>
</feature>
<feature type="transmembrane region" description="Helical" evidence="6">
    <location>
        <begin position="385"/>
        <end position="410"/>
    </location>
</feature>
<evidence type="ECO:0000256" key="4">
    <source>
        <dbReference type="ARBA" id="ARBA00022989"/>
    </source>
</evidence>
<dbReference type="PANTHER" id="PTHR30250:SF11">
    <property type="entry name" value="O-ANTIGEN TRANSPORTER-RELATED"/>
    <property type="match status" value="1"/>
</dbReference>
<protein>
    <submittedName>
        <fullName evidence="7">Uncharacterized protein</fullName>
    </submittedName>
</protein>
<evidence type="ECO:0000313" key="8">
    <source>
        <dbReference type="Proteomes" id="UP000075683"/>
    </source>
</evidence>
<dbReference type="InterPro" id="IPR050833">
    <property type="entry name" value="Poly_Biosynth_Transport"/>
</dbReference>
<evidence type="ECO:0000256" key="6">
    <source>
        <dbReference type="SAM" id="Phobius"/>
    </source>
</evidence>
<feature type="transmembrane region" description="Helical" evidence="6">
    <location>
        <begin position="83"/>
        <end position="104"/>
    </location>
</feature>
<evidence type="ECO:0000313" key="7">
    <source>
        <dbReference type="EMBL" id="KYD19798.1"/>
    </source>
</evidence>
<reference evidence="7 8" key="1">
    <citation type="submission" date="2016-01" db="EMBL/GenBank/DDBJ databases">
        <title>Draft Genome Sequences of Seven Thermophilic Sporeformers Isolated from Foods.</title>
        <authorList>
            <person name="Berendsen E.M."/>
            <person name="Wells-Bennik M.H."/>
            <person name="Krawcyk A.O."/>
            <person name="De Jong A."/>
            <person name="Holsappel S."/>
            <person name="Eijlander R.T."/>
            <person name="Kuipers O.P."/>
        </authorList>
    </citation>
    <scope>NUCLEOTIDE SEQUENCE [LARGE SCALE GENOMIC DNA]</scope>
    <source>
        <strain evidence="7 8">B4135</strain>
    </source>
</reference>
<dbReference type="GO" id="GO:0005886">
    <property type="term" value="C:plasma membrane"/>
    <property type="evidence" value="ECO:0007669"/>
    <property type="project" value="UniProtKB-SubCell"/>
</dbReference>
<feature type="transmembrane region" description="Helical" evidence="6">
    <location>
        <begin position="116"/>
        <end position="135"/>
    </location>
</feature>
<dbReference type="EMBL" id="LQYT01000037">
    <property type="protein sequence ID" value="KYD19798.1"/>
    <property type="molecule type" value="Genomic_DNA"/>
</dbReference>
<evidence type="ECO:0000256" key="1">
    <source>
        <dbReference type="ARBA" id="ARBA00004651"/>
    </source>
</evidence>
<keyword evidence="2" id="KW-1003">Cell membrane</keyword>
<keyword evidence="5 6" id="KW-0472">Membrane</keyword>
<dbReference type="PANTHER" id="PTHR30250">
    <property type="entry name" value="PST FAMILY PREDICTED COLANIC ACID TRANSPORTER"/>
    <property type="match status" value="1"/>
</dbReference>
<sequence length="442" mass="49439">MSATNSFIRNSLLNFNRNILTMVLGFASVIIIARVLGPEKQGIYTLVVLLPNMLVTFLNIGIGPASVYYVGKQKYSIETIVSTNIFLALIISAISIVIGILSIVLFRDTFFKGVPIIYLFIILSVLPLLFANSFLQAVFQGLQDFKVFNLVAIFGSIMNLVFLIIVVLLLRLNVVGAIISFFASVIAPTLILIIYLKKRNIIVRFKYISKEFIKDSFIYGYKAHLSNILAFVNYRADILMISYFLSPAAVGIYNVAVSIAEKLWVVSQPVSAVLFPRISSAKTDEERNNLTAKVARNVLLLSIIIGFILFLISDLFIEIMFGEKYKAASNIIKILLVGITLFSAERILSNDLAGRGKPELNLYTSLFTVVVNIILNLIFIPKWGFYGAAVATSVAYSLTFILKIWVFCYVTKSNVFSLLFINQLDIALYKHFFNNLTRGLKN</sequence>
<dbReference type="Pfam" id="PF01943">
    <property type="entry name" value="Polysacc_synt"/>
    <property type="match status" value="1"/>
</dbReference>
<keyword evidence="4 6" id="KW-1133">Transmembrane helix</keyword>
<feature type="transmembrane region" description="Helical" evidence="6">
    <location>
        <begin position="360"/>
        <end position="379"/>
    </location>
</feature>
<dbReference type="InterPro" id="IPR002797">
    <property type="entry name" value="Polysacc_synth"/>
</dbReference>
<proteinExistence type="predicted"/>
<feature type="transmembrane region" description="Helical" evidence="6">
    <location>
        <begin position="175"/>
        <end position="196"/>
    </location>
</feature>
<gene>
    <name evidence="7" type="ORF">B4135_0697</name>
</gene>
<feature type="transmembrane region" description="Helical" evidence="6">
    <location>
        <begin position="327"/>
        <end position="348"/>
    </location>
</feature>
<dbReference type="OrthoDB" id="8482265at2"/>
<feature type="transmembrane region" description="Helical" evidence="6">
    <location>
        <begin position="19"/>
        <end position="37"/>
    </location>
</feature>
<comment type="caution">
    <text evidence="7">The sequence shown here is derived from an EMBL/GenBank/DDBJ whole genome shotgun (WGS) entry which is preliminary data.</text>
</comment>
<comment type="subcellular location">
    <subcellularLocation>
        <location evidence="1">Cell membrane</location>
        <topology evidence="1">Multi-pass membrane protein</topology>
    </subcellularLocation>
</comment>
<evidence type="ECO:0000256" key="5">
    <source>
        <dbReference type="ARBA" id="ARBA00023136"/>
    </source>
</evidence>
<accession>A0A150M5I8</accession>
<dbReference type="AlphaFoldDB" id="A0A150M5I8"/>
<keyword evidence="3 6" id="KW-0812">Transmembrane</keyword>
<name>A0A150M5I8_9BACI</name>
<dbReference type="CDD" id="cd13128">
    <property type="entry name" value="MATE_Wzx_like"/>
    <property type="match status" value="1"/>
</dbReference>
<dbReference type="Proteomes" id="UP000075683">
    <property type="component" value="Unassembled WGS sequence"/>
</dbReference>
<feature type="transmembrane region" description="Helical" evidence="6">
    <location>
        <begin position="298"/>
        <end position="321"/>
    </location>
</feature>